<organism evidence="8 9">
    <name type="scientific">Halogeometricum salsisoli</name>
    <dbReference type="NCBI Taxonomy" id="2950536"/>
    <lineage>
        <taxon>Archaea</taxon>
        <taxon>Methanobacteriati</taxon>
        <taxon>Methanobacteriota</taxon>
        <taxon>Stenosarchaea group</taxon>
        <taxon>Halobacteria</taxon>
        <taxon>Halobacteriales</taxon>
        <taxon>Haloferacaceae</taxon>
        <taxon>Halogeometricum</taxon>
    </lineage>
</organism>
<feature type="domain" description="Sodium/calcium exchanger membrane region" evidence="7">
    <location>
        <begin position="10"/>
        <end position="149"/>
    </location>
</feature>
<feature type="region of interest" description="Disordered" evidence="5">
    <location>
        <begin position="158"/>
        <end position="181"/>
    </location>
</feature>
<evidence type="ECO:0000256" key="1">
    <source>
        <dbReference type="ARBA" id="ARBA00004141"/>
    </source>
</evidence>
<dbReference type="Gene3D" id="1.20.1420.30">
    <property type="entry name" value="NCX, central ion-binding region"/>
    <property type="match status" value="1"/>
</dbReference>
<feature type="transmembrane region" description="Helical" evidence="6">
    <location>
        <begin position="40"/>
        <end position="61"/>
    </location>
</feature>
<evidence type="ECO:0000256" key="2">
    <source>
        <dbReference type="ARBA" id="ARBA00022692"/>
    </source>
</evidence>
<evidence type="ECO:0000313" key="9">
    <source>
        <dbReference type="Proteomes" id="UP001257060"/>
    </source>
</evidence>
<name>A0ABU2GI63_9EURY</name>
<comment type="caution">
    <text evidence="8">The sequence shown here is derived from an EMBL/GenBank/DDBJ whole genome shotgun (WGS) entry which is preliminary data.</text>
</comment>
<dbReference type="InterPro" id="IPR004837">
    <property type="entry name" value="NaCa_Exmemb"/>
</dbReference>
<reference evidence="8 9" key="1">
    <citation type="submission" date="2022-06" db="EMBL/GenBank/DDBJ databases">
        <title>Halogeometricum sp. a new haloarchaeum isolate from saline soil.</title>
        <authorList>
            <person name="Strakova D."/>
            <person name="Galisteo C."/>
            <person name="Sanchez-Porro C."/>
            <person name="Ventosa A."/>
        </authorList>
    </citation>
    <scope>NUCLEOTIDE SEQUENCE [LARGE SCALE GENOMIC DNA]</scope>
    <source>
        <strain evidence="8 9">S1BR25-6</strain>
    </source>
</reference>
<proteinExistence type="predicted"/>
<dbReference type="PANTHER" id="PTHR10846">
    <property type="entry name" value="SODIUM/POTASSIUM/CALCIUM EXCHANGER"/>
    <property type="match status" value="1"/>
</dbReference>
<evidence type="ECO:0000313" key="8">
    <source>
        <dbReference type="EMBL" id="MDS0300472.1"/>
    </source>
</evidence>
<evidence type="ECO:0000256" key="4">
    <source>
        <dbReference type="ARBA" id="ARBA00023136"/>
    </source>
</evidence>
<feature type="transmembrane region" description="Helical" evidence="6">
    <location>
        <begin position="81"/>
        <end position="99"/>
    </location>
</feature>
<comment type="subcellular location">
    <subcellularLocation>
        <location evidence="1">Membrane</location>
        <topology evidence="1">Multi-pass membrane protein</topology>
    </subcellularLocation>
</comment>
<dbReference type="RefSeq" id="WP_310925372.1">
    <property type="nucleotide sequence ID" value="NZ_JAMQOP010000003.1"/>
</dbReference>
<feature type="compositionally biased region" description="Acidic residues" evidence="5">
    <location>
        <begin position="158"/>
        <end position="173"/>
    </location>
</feature>
<keyword evidence="9" id="KW-1185">Reference proteome</keyword>
<dbReference type="InterPro" id="IPR004481">
    <property type="entry name" value="K/Na/Ca-exchanger"/>
</dbReference>
<feature type="transmembrane region" description="Helical" evidence="6">
    <location>
        <begin position="6"/>
        <end position="28"/>
    </location>
</feature>
<dbReference type="NCBIfam" id="TIGR00367">
    <property type="entry name" value="calcium/sodium antiporter"/>
    <property type="match status" value="1"/>
</dbReference>
<feature type="transmembrane region" description="Helical" evidence="6">
    <location>
        <begin position="291"/>
        <end position="309"/>
    </location>
</feature>
<evidence type="ECO:0000256" key="5">
    <source>
        <dbReference type="SAM" id="MobiDB-lite"/>
    </source>
</evidence>
<sequence>MIGSESAVQVGIVVATVVGLWIGARLLVDSVVRLARRIGLSELTIGLTVVAAGTSAPELVVTSDAALKGLGDIAVGNIVGSNIYNLAFVLGVVSMLRVVPIERSLVRRDGVALLASSVVGAYAVFDLTVTRLEGVVLLGLFAAYTGFLLRSGAGAEFENENESEDGTDPDPDPDSAAVDAHAEEETHFRARDVAALVGGLAVVLVSGDLMVGAASSLARGAGISEWVIGGTIVAAGTSTPEFAVSLVAIRSGRLGVSIGNIVGSNIFNFLGIMGLAAAIRPLALSGGVRSSVAWLLVVSAGLVAALWTGRRLSRSEGGLFVTSEVVRWVVGLLGGGQ</sequence>
<feature type="transmembrane region" description="Helical" evidence="6">
    <location>
        <begin position="261"/>
        <end position="279"/>
    </location>
</feature>
<dbReference type="InterPro" id="IPR044880">
    <property type="entry name" value="NCX_ion-bd_dom_sf"/>
</dbReference>
<feature type="domain" description="Sodium/calcium exchanger membrane region" evidence="7">
    <location>
        <begin position="194"/>
        <end position="321"/>
    </location>
</feature>
<accession>A0ABU2GI63</accession>
<evidence type="ECO:0000259" key="7">
    <source>
        <dbReference type="Pfam" id="PF01699"/>
    </source>
</evidence>
<keyword evidence="2 6" id="KW-0812">Transmembrane</keyword>
<feature type="transmembrane region" description="Helical" evidence="6">
    <location>
        <begin position="226"/>
        <end position="249"/>
    </location>
</feature>
<evidence type="ECO:0000256" key="6">
    <source>
        <dbReference type="SAM" id="Phobius"/>
    </source>
</evidence>
<dbReference type="PANTHER" id="PTHR10846:SF8">
    <property type="entry name" value="INNER MEMBRANE PROTEIN YRBG"/>
    <property type="match status" value="1"/>
</dbReference>
<keyword evidence="4 6" id="KW-0472">Membrane</keyword>
<feature type="transmembrane region" description="Helical" evidence="6">
    <location>
        <begin position="193"/>
        <end position="214"/>
    </location>
</feature>
<evidence type="ECO:0000256" key="3">
    <source>
        <dbReference type="ARBA" id="ARBA00022989"/>
    </source>
</evidence>
<dbReference type="EMBL" id="JAMQOP010000003">
    <property type="protein sequence ID" value="MDS0300472.1"/>
    <property type="molecule type" value="Genomic_DNA"/>
</dbReference>
<gene>
    <name evidence="8" type="ORF">NDI76_17120</name>
</gene>
<dbReference type="Proteomes" id="UP001257060">
    <property type="component" value="Unassembled WGS sequence"/>
</dbReference>
<dbReference type="Pfam" id="PF01699">
    <property type="entry name" value="Na_Ca_ex"/>
    <property type="match status" value="2"/>
</dbReference>
<protein>
    <submittedName>
        <fullName evidence="8">Calcium/sodium antiporter</fullName>
    </submittedName>
</protein>
<keyword evidence="3 6" id="KW-1133">Transmembrane helix</keyword>